<comment type="caution">
    <text evidence="2">The sequence shown here is derived from an EMBL/GenBank/DDBJ whole genome shotgun (WGS) entry which is preliminary data.</text>
</comment>
<feature type="region of interest" description="Disordered" evidence="1">
    <location>
        <begin position="1287"/>
        <end position="1381"/>
    </location>
</feature>
<feature type="compositionally biased region" description="Polar residues" evidence="1">
    <location>
        <begin position="913"/>
        <end position="922"/>
    </location>
</feature>
<keyword evidence="3" id="KW-1185">Reference proteome</keyword>
<sequence length="2198" mass="250565">MRLLFCYLLNEDLLDIESILSTTNVTRNKEVLDCIGNISDKVIFKVYFDFINKKVLHTIFNTKCNEIRHLLIEFVLTKTSYSIKNCNLQEQKQITEVFKNNYIKIIDALRLQNDLAWSTLCVFTMKYCGKLLHSEIDLTNMILHNVEVGFKTKTVQDRLLAYDCWKVLIDTCNLDYNYISSPKQLRLLLKPLKVKLSRNEEIVRKRFEIWFYLAKILQGKLLNCIEELFKFLFELQSTSMSSEMNIDSTIIKDTWTERIEILIAAIGHFDDDAHCLKIKNFNFEPIVVPSNFLEFDNLLFNCVSVACKMISKLCSSPDKQSQIRCLWGSVFKIIQNLNENTKEGVLHKISKVLLSILLDCITTINYFEDIMVQVFSLLQSFKEPICNSLLLNEIVIFPIIRFMLSQTTVEPSWSREVVTLVCNVPKTGNKPFYFNRICELLKTSPQINNNFSVQFWVHLGEELYDICKMPREDFSEFKRDAMFLMTWIFTRTNLEEVQNLVLPTWIKAFSEICAISNTFGEDFLQNCEKLLKTRPETGINVLTVLPDASQVLLNNKSYKRHALTLLGIICQCLQNPYVSKKVVLAIPILRKALSYCTGGDNIETTSIILKIYECIEYILKPYQVFEVLEVLKEVVPKLSQNIKKKLPSSLKSILKELTINTDLLVSQDAVFVLSQFDIEEKKEQQPFVRPVSARTAKIANMAKDIRCPKGSMLKILSGEKKKHGESNCADINSRVKRNDIKIRSGTGNLDEDNGEFLFVDKEVNIDKHKLSRHQREIMNKRNEDIPALYQDLSQSQHSQHSTIDSCNSSNSELQKTVDVTLNDNFNDIITDLRKKNDILQEHIEADISHIFETKKSFDDNGESTVYDKNISDSFSSTANVNSIHENILPKVDLNTKFENSLKVDKSPSKSDSRNSNQENLSEWSDKECIAEASKPVYCSSKFQENIIKTEPAQAPVFPDCNLGNATNSEKKIKRKLKHKPIRNRRMSDSHIVLQKTVSDDNAYNFIDVDESHGDDTDKFSCKETGLIWKQLKTKTKELKSKLHDKHKYSLSSVKSTNEFQRFNEGYNAVDTKRNKSLLKKKYRSLDNLNDITQGLDVKKAKKCFKIIQNNIGVTNSIKLRISITNEDNDVEPDIIEQLDTEISKIDANLQNNSSLLSKKSNLADNSENIFGSLDDWSNYVEQPNLPILNTCKIVDTVSVNHVTEIEKNIENSVVPVSSTEEECHVPASETTQDEIPKQHFLQRRKRRELERIKMDIVGAEDFLVTTPRKRRASKLLEPLAKETQNKNIAVQLSVEKKKGRKGKAIPPETPSNKHQENNSNESSDKDNSTKVETSNHTVKQRRLKSRKSTETVSTEPVVKFKTSREDASSDDKSPGIKIDCESNGTKTILESPTKNDTSNRISKQKFKLNKRQVRGRFRTRRKNKTEENTAKTCPAVDLQSNSSGTVELNNVTDNDTILKNNLSELSTPVVHVQEDTTESQLLQHTENIIESSQASQEPFVNSSLNLIEYIGPKIDIQIDYPSRHTDPQDLQSEHINIPRLDEEDKKNIELSCEFVPYDSISEDKVQKYNSINFKCEINGILLDETTDDNSITNCEIDISTFSQTEEINIKKESCGDMTDDHNNTDTIIENSNNIETVVSLGSLKVSNAPETSKCSSTVVDICDMESQTSEKSQIYKEETLDQDETQTCNPYVNVENDKDFLDKLEKHGPGAAGTVIRDLDFADLPLAFETPKKENIPCSPICDDTPDRDKEFMKSTLNISPIKLEFTEPELSEKNLTPLNIDKIFIKKPTTRSAKLLNLLPSSTEATPSKLVQTSKRVVPADASTPTTQRIRKMISNCQLPTEKCDDLITDESTVVHSLVTEEYNVLKFTRELPSPYATPNSSILKKRVLSEYIDDSSSPHNKRRKRVNFSDPPITSQKIYFMENEEKIEVGSDTSCSMVSELDVVKENIIYSNLTGCTADISDVITIMNRDLLKHFHSVNIKTVGDLADLNENQLNQLEFLSEPPLKRIMEVLDIVYRNYSCKEKESFPICVELADCPHSIDTLFCSSDGNFKTVRSKNIKTVGDLAKLTKADIVQLSLKLSSVLKALQKYHRKLNKSKILAKQMQEEQLEDVDSTDPGKSTVIQNKFGAGFASSLSDNDQSLNTANANELTSHEGTRIDKNINPRRTADEEFQHIMKAYSEDEVRTIFNRLRNCLP</sequence>
<accession>A0AAW1JCT7</accession>
<name>A0AAW1JCT7_POPJA</name>
<organism evidence="2 3">
    <name type="scientific">Popillia japonica</name>
    <name type="common">Japanese beetle</name>
    <dbReference type="NCBI Taxonomy" id="7064"/>
    <lineage>
        <taxon>Eukaryota</taxon>
        <taxon>Metazoa</taxon>
        <taxon>Ecdysozoa</taxon>
        <taxon>Arthropoda</taxon>
        <taxon>Hexapoda</taxon>
        <taxon>Insecta</taxon>
        <taxon>Pterygota</taxon>
        <taxon>Neoptera</taxon>
        <taxon>Endopterygota</taxon>
        <taxon>Coleoptera</taxon>
        <taxon>Polyphaga</taxon>
        <taxon>Scarabaeiformia</taxon>
        <taxon>Scarabaeidae</taxon>
        <taxon>Rutelinae</taxon>
        <taxon>Popillia</taxon>
    </lineage>
</organism>
<proteinExistence type="predicted"/>
<dbReference type="SUPFAM" id="SSF48371">
    <property type="entry name" value="ARM repeat"/>
    <property type="match status" value="1"/>
</dbReference>
<feature type="region of interest" description="Disordered" evidence="1">
    <location>
        <begin position="901"/>
        <end position="923"/>
    </location>
</feature>
<dbReference type="EMBL" id="JASPKY010000430">
    <property type="protein sequence ID" value="KAK9700784.1"/>
    <property type="molecule type" value="Genomic_DNA"/>
</dbReference>
<evidence type="ECO:0000313" key="2">
    <source>
        <dbReference type="EMBL" id="KAK9700784.1"/>
    </source>
</evidence>
<dbReference type="GO" id="GO:0005634">
    <property type="term" value="C:nucleus"/>
    <property type="evidence" value="ECO:0007669"/>
    <property type="project" value="TreeGrafter"/>
</dbReference>
<feature type="compositionally biased region" description="Basic and acidic residues" evidence="1">
    <location>
        <begin position="1362"/>
        <end position="1380"/>
    </location>
</feature>
<protein>
    <recommendedName>
        <fullName evidence="4">Telomere-associated protein RIF1</fullName>
    </recommendedName>
</protein>
<dbReference type="PANTHER" id="PTHR22928:SF3">
    <property type="entry name" value="TELOMERE-ASSOCIATED PROTEIN RIF1"/>
    <property type="match status" value="1"/>
</dbReference>
<evidence type="ECO:0000256" key="1">
    <source>
        <dbReference type="SAM" id="MobiDB-lite"/>
    </source>
</evidence>
<feature type="compositionally biased region" description="Basic and acidic residues" evidence="1">
    <location>
        <begin position="901"/>
        <end position="912"/>
    </location>
</feature>
<evidence type="ECO:0000313" key="3">
    <source>
        <dbReference type="Proteomes" id="UP001458880"/>
    </source>
</evidence>
<feature type="compositionally biased region" description="Basic and acidic residues" evidence="1">
    <location>
        <begin position="1311"/>
        <end position="1329"/>
    </location>
</feature>
<gene>
    <name evidence="2" type="ORF">QE152_g31025</name>
</gene>
<dbReference type="GO" id="GO:0140445">
    <property type="term" value="C:chromosome, telomeric repeat region"/>
    <property type="evidence" value="ECO:0007669"/>
    <property type="project" value="TreeGrafter"/>
</dbReference>
<dbReference type="PANTHER" id="PTHR22928">
    <property type="entry name" value="TELOMERE-ASSOCIATED PROTEIN RIF1"/>
    <property type="match status" value="1"/>
</dbReference>
<dbReference type="Proteomes" id="UP001458880">
    <property type="component" value="Unassembled WGS sequence"/>
</dbReference>
<dbReference type="InterPro" id="IPR016024">
    <property type="entry name" value="ARM-type_fold"/>
</dbReference>
<reference evidence="2 3" key="1">
    <citation type="journal article" date="2024" name="BMC Genomics">
        <title>De novo assembly and annotation of Popillia japonica's genome with initial clues to its potential as an invasive pest.</title>
        <authorList>
            <person name="Cucini C."/>
            <person name="Boschi S."/>
            <person name="Funari R."/>
            <person name="Cardaioli E."/>
            <person name="Iannotti N."/>
            <person name="Marturano G."/>
            <person name="Paoli F."/>
            <person name="Bruttini M."/>
            <person name="Carapelli A."/>
            <person name="Frati F."/>
            <person name="Nardi F."/>
        </authorList>
    </citation>
    <scope>NUCLEOTIDE SEQUENCE [LARGE SCALE GENOMIC DNA]</scope>
    <source>
        <strain evidence="2">DMR45628</strain>
    </source>
</reference>
<dbReference type="CDD" id="cd14267">
    <property type="entry name" value="Rif1_CTD_C-II_like"/>
    <property type="match status" value="1"/>
</dbReference>
<dbReference type="GO" id="GO:0000723">
    <property type="term" value="P:telomere maintenance"/>
    <property type="evidence" value="ECO:0007669"/>
    <property type="project" value="TreeGrafter"/>
</dbReference>
<evidence type="ECO:0008006" key="4">
    <source>
        <dbReference type="Google" id="ProtNLM"/>
    </source>
</evidence>